<organism evidence="2 3">
    <name type="scientific">Xylocopa violacea</name>
    <name type="common">Violet carpenter bee</name>
    <name type="synonym">Apis violacea</name>
    <dbReference type="NCBI Taxonomy" id="135666"/>
    <lineage>
        <taxon>Eukaryota</taxon>
        <taxon>Metazoa</taxon>
        <taxon>Ecdysozoa</taxon>
        <taxon>Arthropoda</taxon>
        <taxon>Hexapoda</taxon>
        <taxon>Insecta</taxon>
        <taxon>Pterygota</taxon>
        <taxon>Neoptera</taxon>
        <taxon>Endopterygota</taxon>
        <taxon>Hymenoptera</taxon>
        <taxon>Apocrita</taxon>
        <taxon>Aculeata</taxon>
        <taxon>Apoidea</taxon>
        <taxon>Anthophila</taxon>
        <taxon>Apidae</taxon>
        <taxon>Xylocopa</taxon>
        <taxon>Xylocopa</taxon>
    </lineage>
</organism>
<evidence type="ECO:0000313" key="2">
    <source>
        <dbReference type="EMBL" id="CAL7952583.1"/>
    </source>
</evidence>
<proteinExistence type="predicted"/>
<feature type="region of interest" description="Disordered" evidence="1">
    <location>
        <begin position="72"/>
        <end position="104"/>
    </location>
</feature>
<sequence>MFCFTGKRIVTFYRLTTEYTSWMQAHSGTGNRRKSTAQSRSRLKEHLSILQTQLREMEEQYEKLLPFLSEVEKEEKGKEAIGKKPNKLGSKDNDRPSEEEGVDR</sequence>
<name>A0ABP1PJ19_XYLVO</name>
<protein>
    <submittedName>
        <fullName evidence="2">Uncharacterized protein</fullName>
    </submittedName>
</protein>
<accession>A0ABP1PJ19</accession>
<dbReference type="EMBL" id="CAXAJV020001301">
    <property type="protein sequence ID" value="CAL7952583.1"/>
    <property type="molecule type" value="Genomic_DNA"/>
</dbReference>
<comment type="caution">
    <text evidence="2">The sequence shown here is derived from an EMBL/GenBank/DDBJ whole genome shotgun (WGS) entry which is preliminary data.</text>
</comment>
<reference evidence="2 3" key="1">
    <citation type="submission" date="2024-08" db="EMBL/GenBank/DDBJ databases">
        <authorList>
            <person name="Will J Nash"/>
            <person name="Angela Man"/>
            <person name="Seanna McTaggart"/>
            <person name="Kendall Baker"/>
            <person name="Tom Barker"/>
            <person name="Leah Catchpole"/>
            <person name="Alex Durrant"/>
            <person name="Karim Gharbi"/>
            <person name="Naomi Irish"/>
            <person name="Gemy Kaithakottil"/>
            <person name="Debby Ku"/>
            <person name="Aaliyah Providence"/>
            <person name="Felix Shaw"/>
            <person name="David Swarbreck"/>
            <person name="Chris Watkins"/>
            <person name="Ann M. McCartney"/>
            <person name="Giulio Formenti"/>
            <person name="Alice Mouton"/>
            <person name="Noel Vella"/>
            <person name="Bjorn M von Reumont"/>
            <person name="Adriana Vella"/>
            <person name="Wilfried Haerty"/>
        </authorList>
    </citation>
    <scope>NUCLEOTIDE SEQUENCE [LARGE SCALE GENOMIC DNA]</scope>
</reference>
<evidence type="ECO:0000256" key="1">
    <source>
        <dbReference type="SAM" id="MobiDB-lite"/>
    </source>
</evidence>
<feature type="compositionally biased region" description="Basic and acidic residues" evidence="1">
    <location>
        <begin position="72"/>
        <end position="82"/>
    </location>
</feature>
<dbReference type="Proteomes" id="UP001642520">
    <property type="component" value="Unassembled WGS sequence"/>
</dbReference>
<gene>
    <name evidence="2" type="ORF">XYLVIOL_LOCUS11139</name>
</gene>
<evidence type="ECO:0000313" key="3">
    <source>
        <dbReference type="Proteomes" id="UP001642520"/>
    </source>
</evidence>
<feature type="compositionally biased region" description="Basic and acidic residues" evidence="1">
    <location>
        <begin position="89"/>
        <end position="104"/>
    </location>
</feature>
<keyword evidence="3" id="KW-1185">Reference proteome</keyword>